<feature type="binding site" evidence="5">
    <location>
        <position position="96"/>
    </location>
    <ligand>
        <name>S-adenosyl-L-methionine</name>
        <dbReference type="ChEBI" id="CHEBI:59789"/>
    </ligand>
</feature>
<dbReference type="RefSeq" id="WP_141460449.1">
    <property type="nucleotide sequence ID" value="NZ_CP038141.1"/>
</dbReference>
<dbReference type="HAMAP" id="MF_00658">
    <property type="entry name" value="23SrRNA_methyltr_H"/>
    <property type="match status" value="1"/>
</dbReference>
<comment type="subcellular location">
    <subcellularLocation>
        <location evidence="5">Cytoplasm</location>
    </subcellularLocation>
</comment>
<dbReference type="InterPro" id="IPR029026">
    <property type="entry name" value="tRNA_m1G_MTases_N"/>
</dbReference>
<evidence type="ECO:0000256" key="5">
    <source>
        <dbReference type="HAMAP-Rule" id="MF_00658"/>
    </source>
</evidence>
<keyword evidence="5" id="KW-0963">Cytoplasm</keyword>
<keyword evidence="1 5" id="KW-0489">Methyltransferase</keyword>
<dbReference type="CDD" id="cd18081">
    <property type="entry name" value="RlmH-like"/>
    <property type="match status" value="1"/>
</dbReference>
<dbReference type="PANTHER" id="PTHR33603">
    <property type="entry name" value="METHYLTRANSFERASE"/>
    <property type="match status" value="1"/>
</dbReference>
<protein>
    <recommendedName>
        <fullName evidence="5">Ribosomal RNA large subunit methyltransferase H</fullName>
        <ecNumber evidence="5">2.1.1.177</ecNumber>
    </recommendedName>
    <alternativeName>
        <fullName evidence="5">23S rRNA (pseudouridine1915-N3)-methyltransferase</fullName>
    </alternativeName>
    <alternativeName>
        <fullName evidence="5">23S rRNA m3Psi1915 methyltransferase</fullName>
    </alternativeName>
    <alternativeName>
        <fullName evidence="5">rRNA (pseudouridine-N3-)-methyltransferase RlmH</fullName>
    </alternativeName>
</protein>
<evidence type="ECO:0000313" key="7">
    <source>
        <dbReference type="Proteomes" id="UP000316313"/>
    </source>
</evidence>
<dbReference type="Gene3D" id="3.40.1280.10">
    <property type="match status" value="1"/>
</dbReference>
<dbReference type="KEGG" id="ssam:E3D00_04850"/>
<evidence type="ECO:0000256" key="3">
    <source>
        <dbReference type="ARBA" id="ARBA00022691"/>
    </source>
</evidence>
<keyword evidence="7" id="KW-1185">Reference proteome</keyword>
<dbReference type="EMBL" id="CP038141">
    <property type="protein sequence ID" value="QDH16968.1"/>
    <property type="molecule type" value="Genomic_DNA"/>
</dbReference>
<reference evidence="6 7" key="1">
    <citation type="submission" date="2019-03" db="EMBL/GenBank/DDBJ databases">
        <title>The complete genome sequence of Swingsia samuiensis NBRC107927(T).</title>
        <authorList>
            <person name="Chua K.-O."/>
            <person name="Chan K.-G."/>
            <person name="See-Too W.-S."/>
        </authorList>
    </citation>
    <scope>NUCLEOTIDE SEQUENCE [LARGE SCALE GENOMIC DNA]</scope>
    <source>
        <strain evidence="6 7">AH83</strain>
    </source>
</reference>
<dbReference type="GO" id="GO:0005737">
    <property type="term" value="C:cytoplasm"/>
    <property type="evidence" value="ECO:0007669"/>
    <property type="project" value="UniProtKB-SubCell"/>
</dbReference>
<dbReference type="AlphaFoldDB" id="A0A4Y6UJZ8"/>
<dbReference type="InterPro" id="IPR029028">
    <property type="entry name" value="Alpha/beta_knot_MTases"/>
</dbReference>
<dbReference type="PIRSF" id="PIRSF004505">
    <property type="entry name" value="MT_bac"/>
    <property type="match status" value="1"/>
</dbReference>
<keyword evidence="5" id="KW-0698">rRNA processing</keyword>
<evidence type="ECO:0000256" key="2">
    <source>
        <dbReference type="ARBA" id="ARBA00022679"/>
    </source>
</evidence>
<proteinExistence type="inferred from homology"/>
<comment type="similarity">
    <text evidence="4 5">Belongs to the RNA methyltransferase RlmH family.</text>
</comment>
<evidence type="ECO:0000256" key="1">
    <source>
        <dbReference type="ARBA" id="ARBA00022603"/>
    </source>
</evidence>
<sequence length="152" mass="17125">MKLIAIGRLKSGPEKELFERYSKRLRPSLSVVEISPSKGSVYEQKRRDALSLLEHCPDNAIVVVLDEGGKSVGSVQFAENIRGWQESGRPICFIIGGAEGLDKIVLERADRVISFGVMTWPHMLVRVMLAEQIFRAQAINLNHPYHKETRPD</sequence>
<evidence type="ECO:0000256" key="4">
    <source>
        <dbReference type="ARBA" id="ARBA00038303"/>
    </source>
</evidence>
<keyword evidence="3 5" id="KW-0949">S-adenosyl-L-methionine</keyword>
<comment type="subunit">
    <text evidence="5">Homodimer.</text>
</comment>
<dbReference type="GO" id="GO:0070038">
    <property type="term" value="F:rRNA (pseudouridine-N3-)-methyltransferase activity"/>
    <property type="evidence" value="ECO:0007669"/>
    <property type="project" value="UniProtKB-UniRule"/>
</dbReference>
<name>A0A4Y6UJZ8_9PROT</name>
<comment type="catalytic activity">
    <reaction evidence="5">
        <text>pseudouridine(1915) in 23S rRNA + S-adenosyl-L-methionine = N(3)-methylpseudouridine(1915) in 23S rRNA + S-adenosyl-L-homocysteine + H(+)</text>
        <dbReference type="Rhea" id="RHEA:42752"/>
        <dbReference type="Rhea" id="RHEA-COMP:10221"/>
        <dbReference type="Rhea" id="RHEA-COMP:10222"/>
        <dbReference type="ChEBI" id="CHEBI:15378"/>
        <dbReference type="ChEBI" id="CHEBI:57856"/>
        <dbReference type="ChEBI" id="CHEBI:59789"/>
        <dbReference type="ChEBI" id="CHEBI:65314"/>
        <dbReference type="ChEBI" id="CHEBI:74486"/>
        <dbReference type="EC" id="2.1.1.177"/>
    </reaction>
</comment>
<feature type="binding site" evidence="5">
    <location>
        <begin position="115"/>
        <end position="120"/>
    </location>
    <ligand>
        <name>S-adenosyl-L-methionine</name>
        <dbReference type="ChEBI" id="CHEBI:59789"/>
    </ligand>
</feature>
<dbReference type="EC" id="2.1.1.177" evidence="5"/>
<accession>A0A4Y6UJZ8</accession>
<organism evidence="6 7">
    <name type="scientific">Swingsia samuiensis</name>
    <dbReference type="NCBI Taxonomy" id="1293412"/>
    <lineage>
        <taxon>Bacteria</taxon>
        <taxon>Pseudomonadati</taxon>
        <taxon>Pseudomonadota</taxon>
        <taxon>Alphaproteobacteria</taxon>
        <taxon>Acetobacterales</taxon>
        <taxon>Acetobacteraceae</taxon>
        <taxon>Swingsia</taxon>
    </lineage>
</organism>
<dbReference type="OrthoDB" id="9806643at2"/>
<dbReference type="PANTHER" id="PTHR33603:SF1">
    <property type="entry name" value="RIBOSOMAL RNA LARGE SUBUNIT METHYLTRANSFERASE H"/>
    <property type="match status" value="1"/>
</dbReference>
<keyword evidence="2 5" id="KW-0808">Transferase</keyword>
<dbReference type="Pfam" id="PF02590">
    <property type="entry name" value="SPOUT_MTase"/>
    <property type="match status" value="1"/>
</dbReference>
<gene>
    <name evidence="5" type="primary">rlmH</name>
    <name evidence="6" type="ORF">E3D00_04850</name>
</gene>
<comment type="function">
    <text evidence="5">Specifically methylates the pseudouridine at position 1915 (m3Psi1915) in 23S rRNA.</text>
</comment>
<evidence type="ECO:0000313" key="6">
    <source>
        <dbReference type="EMBL" id="QDH16968.1"/>
    </source>
</evidence>
<feature type="binding site" evidence="5">
    <location>
        <position position="65"/>
    </location>
    <ligand>
        <name>S-adenosyl-L-methionine</name>
        <dbReference type="ChEBI" id="CHEBI:59789"/>
    </ligand>
</feature>
<dbReference type="Proteomes" id="UP000316313">
    <property type="component" value="Chromosome"/>
</dbReference>
<dbReference type="SUPFAM" id="SSF75217">
    <property type="entry name" value="alpha/beta knot"/>
    <property type="match status" value="1"/>
</dbReference>
<dbReference type="InterPro" id="IPR003742">
    <property type="entry name" value="RlmH-like"/>
</dbReference>